<dbReference type="Proteomes" id="UP000054549">
    <property type="component" value="Unassembled WGS sequence"/>
</dbReference>
<dbReference type="AlphaFoldDB" id="A0A0C2WY30"/>
<accession>A0A0C2WY30</accession>
<dbReference type="HOGENOM" id="CLU_009600_9_2_1"/>
<dbReference type="Gene3D" id="3.90.1300.10">
    <property type="entry name" value="Amidase signature (AS) domain"/>
    <property type="match status" value="1"/>
</dbReference>
<dbReference type="InParanoid" id="A0A0C2WY30"/>
<dbReference type="EMBL" id="KN818286">
    <property type="protein sequence ID" value="KIL61303.1"/>
    <property type="molecule type" value="Genomic_DNA"/>
</dbReference>
<evidence type="ECO:0000256" key="4">
    <source>
        <dbReference type="ARBA" id="ARBA00022801"/>
    </source>
</evidence>
<feature type="active site" description="Charge relay system" evidence="5">
    <location>
        <position position="208"/>
    </location>
</feature>
<dbReference type="PANTHER" id="PTHR46072">
    <property type="entry name" value="AMIDASE-RELATED-RELATED"/>
    <property type="match status" value="1"/>
</dbReference>
<evidence type="ECO:0000256" key="5">
    <source>
        <dbReference type="PIRSR" id="PIRSR001221-1"/>
    </source>
</evidence>
<comment type="similarity">
    <text evidence="2">Belongs to the amidase family.</text>
</comment>
<keyword evidence="4" id="KW-0378">Hydrolase</keyword>
<dbReference type="OrthoDB" id="6428749at2759"/>
<dbReference type="InterPro" id="IPR020556">
    <property type="entry name" value="Amidase_CS"/>
</dbReference>
<feature type="active site" description="Acyl-ester intermediate" evidence="5">
    <location>
        <position position="232"/>
    </location>
</feature>
<dbReference type="EC" id="3.5.1.4" evidence="3"/>
<dbReference type="PROSITE" id="PS00571">
    <property type="entry name" value="AMIDASES"/>
    <property type="match status" value="1"/>
</dbReference>
<gene>
    <name evidence="7" type="ORF">M378DRAFT_861123</name>
</gene>
<evidence type="ECO:0000313" key="7">
    <source>
        <dbReference type="EMBL" id="KIL61303.1"/>
    </source>
</evidence>
<protein>
    <recommendedName>
        <fullName evidence="3">amidase</fullName>
        <ecNumber evidence="3">3.5.1.4</ecNumber>
    </recommendedName>
</protein>
<name>A0A0C2WY30_AMAMK</name>
<dbReference type="PIRSF" id="PIRSF001221">
    <property type="entry name" value="Amidase_fungi"/>
    <property type="match status" value="1"/>
</dbReference>
<evidence type="ECO:0000256" key="1">
    <source>
        <dbReference type="ARBA" id="ARBA00001311"/>
    </source>
</evidence>
<evidence type="ECO:0000256" key="2">
    <source>
        <dbReference type="ARBA" id="ARBA00009199"/>
    </source>
</evidence>
<keyword evidence="8" id="KW-1185">Reference proteome</keyword>
<evidence type="ECO:0000313" key="8">
    <source>
        <dbReference type="Proteomes" id="UP000054549"/>
    </source>
</evidence>
<reference evidence="7 8" key="1">
    <citation type="submission" date="2014-04" db="EMBL/GenBank/DDBJ databases">
        <title>Evolutionary Origins and Diversification of the Mycorrhizal Mutualists.</title>
        <authorList>
            <consortium name="DOE Joint Genome Institute"/>
            <consortium name="Mycorrhizal Genomics Consortium"/>
            <person name="Kohler A."/>
            <person name="Kuo A."/>
            <person name="Nagy L.G."/>
            <person name="Floudas D."/>
            <person name="Copeland A."/>
            <person name="Barry K.W."/>
            <person name="Cichocki N."/>
            <person name="Veneault-Fourrey C."/>
            <person name="LaButti K."/>
            <person name="Lindquist E.A."/>
            <person name="Lipzen A."/>
            <person name="Lundell T."/>
            <person name="Morin E."/>
            <person name="Murat C."/>
            <person name="Riley R."/>
            <person name="Ohm R."/>
            <person name="Sun H."/>
            <person name="Tunlid A."/>
            <person name="Henrissat B."/>
            <person name="Grigoriev I.V."/>
            <person name="Hibbett D.S."/>
            <person name="Martin F."/>
        </authorList>
    </citation>
    <scope>NUCLEOTIDE SEQUENCE [LARGE SCALE GENOMIC DNA]</scope>
    <source>
        <strain evidence="7 8">Koide BX008</strain>
    </source>
</reference>
<dbReference type="InterPro" id="IPR036928">
    <property type="entry name" value="AS_sf"/>
</dbReference>
<dbReference type="GO" id="GO:0004040">
    <property type="term" value="F:amidase activity"/>
    <property type="evidence" value="ECO:0007669"/>
    <property type="project" value="UniProtKB-EC"/>
</dbReference>
<dbReference type="FunCoup" id="A0A0C2WY30">
    <property type="interactions" value="36"/>
</dbReference>
<evidence type="ECO:0000256" key="3">
    <source>
        <dbReference type="ARBA" id="ARBA00012922"/>
    </source>
</evidence>
<dbReference type="Pfam" id="PF01425">
    <property type="entry name" value="Amidase"/>
    <property type="match status" value="1"/>
</dbReference>
<evidence type="ECO:0000259" key="6">
    <source>
        <dbReference type="Pfam" id="PF01425"/>
    </source>
</evidence>
<organism evidence="7 8">
    <name type="scientific">Amanita muscaria (strain Koide BX008)</name>
    <dbReference type="NCBI Taxonomy" id="946122"/>
    <lineage>
        <taxon>Eukaryota</taxon>
        <taxon>Fungi</taxon>
        <taxon>Dikarya</taxon>
        <taxon>Basidiomycota</taxon>
        <taxon>Agaricomycotina</taxon>
        <taxon>Agaricomycetes</taxon>
        <taxon>Agaricomycetidae</taxon>
        <taxon>Agaricales</taxon>
        <taxon>Pluteineae</taxon>
        <taxon>Amanitaceae</taxon>
        <taxon>Amanita</taxon>
    </lineage>
</organism>
<feature type="domain" description="Amidase" evidence="6">
    <location>
        <begin position="77"/>
        <end position="556"/>
    </location>
</feature>
<feature type="active site" description="Charge relay system" evidence="5">
    <location>
        <position position="133"/>
    </location>
</feature>
<dbReference type="STRING" id="946122.A0A0C2WY30"/>
<dbReference type="InterPro" id="IPR023631">
    <property type="entry name" value="Amidase_dom"/>
</dbReference>
<dbReference type="SUPFAM" id="SSF75304">
    <property type="entry name" value="Amidase signature (AS) enzymes"/>
    <property type="match status" value="1"/>
</dbReference>
<proteinExistence type="inferred from homology"/>
<sequence length="578" mass="64195">MSQDNIWKKLAEDKRRKRDALIPKDWLLTNPPPLSQLDVTQEPEKSGLLSRKEIEITNLPVEALLPNIANKKWSAVEVVTAFAKRAIIAHQLTNCLTEIFIDRALERAAWLDEEFKRTGKVVGPLHGLPISLKDQVCIKGIENTIGYTSRIGKVAELNSVLADILESQGAVLYVKTNVPQTVMWPEAYNHIFGRTANPYNRSLTTGGSSGGEGALIALKGSPLGVGSDIGGSVRVPAAFNGLYGFRPSCNRVPYAGCVNTLDGQESILSVLGPMSSSMEGIRLFMKNVVSAQSWNSDPMVLRMKWSEDAYRLAEHGNGGQLCFAIQWHDQHTFPHPPVIRALEIVKNALILKGHRVIDWKPFKDIELYAVKRRILGAAGTEDYLADLAPTGEPLLKGMEQEPDEPVKWPQQSSQVEVPSLPSAYTRTLTAYELWHLQKVRRELRREYLEHWQGTLNETGTGRPVDAIISPVSPFVAPPHGMNKCGLYAGIWNTLDCPALAIPVTKTDPLLDAKRPPHKFFNDLDRVMYNFYDPDRFANAPVSVQVVGRSQEDEAVLRMGEIVDKAVKEVGEFGLKCKL</sequence>
<comment type="catalytic activity">
    <reaction evidence="1">
        <text>a monocarboxylic acid amide + H2O = a monocarboxylate + NH4(+)</text>
        <dbReference type="Rhea" id="RHEA:12020"/>
        <dbReference type="ChEBI" id="CHEBI:15377"/>
        <dbReference type="ChEBI" id="CHEBI:28938"/>
        <dbReference type="ChEBI" id="CHEBI:35757"/>
        <dbReference type="ChEBI" id="CHEBI:83628"/>
        <dbReference type="EC" id="3.5.1.4"/>
    </reaction>
</comment>